<dbReference type="Gene3D" id="1.20.90.10">
    <property type="entry name" value="Phospholipase A2 domain"/>
    <property type="match status" value="1"/>
</dbReference>
<dbReference type="GO" id="GO:0005576">
    <property type="term" value="C:extracellular region"/>
    <property type="evidence" value="ECO:0007669"/>
    <property type="project" value="UniProtKB-SubCell"/>
</dbReference>
<evidence type="ECO:0000313" key="14">
    <source>
        <dbReference type="EMBL" id="JAW07095.1"/>
    </source>
</evidence>
<sequence>MGTHIIVAVSVLFSVALAEYYEDELYLNFKPAEKRAWPVTRAVRMQFTKRSEGGREFRNFARCQIYDSINDIGRMAYKMPRHAMKRISDEEMKSFEGRCERVGEIERTILGTKWCGSGNESESEADVGYFNNLDNCCREHDHCDNIAAGKTKYGLKNEGMFTMMNCKCEEKFSECLDDIISKTDDWVTHASTWAAIKSIKGTYFYAYGNGCYNIKCDNGRSMRRAACANPTAEYTGASGVAALLNLF</sequence>
<proteinExistence type="inferred from homology"/>
<keyword evidence="5" id="KW-0964">Secreted</keyword>
<keyword evidence="8" id="KW-0106">Calcium</keyword>
<keyword evidence="6" id="KW-0479">Metal-binding</keyword>
<evidence type="ECO:0000256" key="2">
    <source>
        <dbReference type="ARBA" id="ARBA00001913"/>
    </source>
</evidence>
<dbReference type="PANTHER" id="PTHR12253">
    <property type="entry name" value="RH14732P"/>
    <property type="match status" value="1"/>
</dbReference>
<evidence type="ECO:0000256" key="11">
    <source>
        <dbReference type="ARBA" id="ARBA00023145"/>
    </source>
</evidence>
<keyword evidence="7" id="KW-0378">Hydrolase</keyword>
<accession>A0A224X8B1</accession>
<evidence type="ECO:0000256" key="7">
    <source>
        <dbReference type="ARBA" id="ARBA00022801"/>
    </source>
</evidence>
<keyword evidence="11" id="KW-0865">Zymogen</keyword>
<protein>
    <submittedName>
        <fullName evidence="14">Putative Phospholipase A2</fullName>
    </submittedName>
</protein>
<keyword evidence="10" id="KW-0443">Lipid metabolism</keyword>
<reference evidence="14" key="1">
    <citation type="submission" date="2016-10" db="EMBL/GenBank/DDBJ databases">
        <title>Venom proteomic and venom gland transcriptomic analyses of the scorpion Megacormus gertschi Diaz-Najera, 1966 (Scorpiones: Euscorpiidae: Megacorminae).</title>
        <authorList>
            <person name="Santibanez-Lopez C.E."/>
            <person name="Cid-Uribe J.I."/>
            <person name="Zamudio F.Z."/>
            <person name="Batista C.V."/>
            <person name="Ortiz E."/>
            <person name="Possani L.D."/>
        </authorList>
    </citation>
    <scope>NUCLEOTIDE SEQUENCE</scope>
    <source>
        <tissue evidence="14">Venom gland</tissue>
    </source>
</reference>
<evidence type="ECO:0000256" key="4">
    <source>
        <dbReference type="ARBA" id="ARBA00009659"/>
    </source>
</evidence>
<evidence type="ECO:0000256" key="5">
    <source>
        <dbReference type="ARBA" id="ARBA00022525"/>
    </source>
</evidence>
<dbReference type="PROSITE" id="PS00118">
    <property type="entry name" value="PA2_HIS"/>
    <property type="match status" value="1"/>
</dbReference>
<evidence type="ECO:0000256" key="10">
    <source>
        <dbReference type="ARBA" id="ARBA00023098"/>
    </source>
</evidence>
<dbReference type="GO" id="GO:0050482">
    <property type="term" value="P:arachidonate secretion"/>
    <property type="evidence" value="ECO:0007669"/>
    <property type="project" value="InterPro"/>
</dbReference>
<dbReference type="GO" id="GO:0006644">
    <property type="term" value="P:phospholipid metabolic process"/>
    <property type="evidence" value="ECO:0007669"/>
    <property type="project" value="InterPro"/>
</dbReference>
<keyword evidence="12" id="KW-0732">Signal</keyword>
<dbReference type="GO" id="GO:0046872">
    <property type="term" value="F:metal ion binding"/>
    <property type="evidence" value="ECO:0007669"/>
    <property type="project" value="UniProtKB-KW"/>
</dbReference>
<dbReference type="GO" id="GO:0004623">
    <property type="term" value="F:phospholipase A2 activity"/>
    <property type="evidence" value="ECO:0007669"/>
    <property type="project" value="UniProtKB-EC"/>
</dbReference>
<comment type="subcellular location">
    <subcellularLocation>
        <location evidence="3">Secreted</location>
    </subcellularLocation>
</comment>
<evidence type="ECO:0000259" key="13">
    <source>
        <dbReference type="Pfam" id="PF05826"/>
    </source>
</evidence>
<dbReference type="InterPro" id="IPR036444">
    <property type="entry name" value="PLipase_A2_dom_sf"/>
</dbReference>
<evidence type="ECO:0000256" key="9">
    <source>
        <dbReference type="ARBA" id="ARBA00022963"/>
    </source>
</evidence>
<comment type="catalytic activity">
    <reaction evidence="1">
        <text>a 1,2-diacyl-sn-glycero-3-phosphocholine + H2O = a 1-acyl-sn-glycero-3-phosphocholine + a fatty acid + H(+)</text>
        <dbReference type="Rhea" id="RHEA:15801"/>
        <dbReference type="ChEBI" id="CHEBI:15377"/>
        <dbReference type="ChEBI" id="CHEBI:15378"/>
        <dbReference type="ChEBI" id="CHEBI:28868"/>
        <dbReference type="ChEBI" id="CHEBI:57643"/>
        <dbReference type="ChEBI" id="CHEBI:58168"/>
        <dbReference type="EC" id="3.1.1.4"/>
    </reaction>
</comment>
<evidence type="ECO:0000256" key="12">
    <source>
        <dbReference type="SAM" id="SignalP"/>
    </source>
</evidence>
<keyword evidence="9" id="KW-0442">Lipid degradation</keyword>
<dbReference type="SUPFAM" id="SSF48619">
    <property type="entry name" value="Phospholipase A2, PLA2"/>
    <property type="match status" value="1"/>
</dbReference>
<dbReference type="GO" id="GO:0016042">
    <property type="term" value="P:lipid catabolic process"/>
    <property type="evidence" value="ECO:0007669"/>
    <property type="project" value="UniProtKB-KW"/>
</dbReference>
<feature type="domain" description="Phospholipase A2-like central" evidence="13">
    <location>
        <begin position="109"/>
        <end position="186"/>
    </location>
</feature>
<feature type="chain" id="PRO_5012013675" evidence="12">
    <location>
        <begin position="19"/>
        <end position="247"/>
    </location>
</feature>
<dbReference type="InterPro" id="IPR016090">
    <property type="entry name" value="PLA2-like_dom"/>
</dbReference>
<comment type="similarity">
    <text evidence="4">Belongs to the phospholipase A2 family. Group III subfamily.</text>
</comment>
<feature type="signal peptide" evidence="12">
    <location>
        <begin position="1"/>
        <end position="18"/>
    </location>
</feature>
<dbReference type="AlphaFoldDB" id="A0A224X8B1"/>
<evidence type="ECO:0000256" key="6">
    <source>
        <dbReference type="ARBA" id="ARBA00022723"/>
    </source>
</evidence>
<evidence type="ECO:0000256" key="3">
    <source>
        <dbReference type="ARBA" id="ARBA00004613"/>
    </source>
</evidence>
<evidence type="ECO:0000256" key="8">
    <source>
        <dbReference type="ARBA" id="ARBA00022837"/>
    </source>
</evidence>
<dbReference type="EMBL" id="GFBG01000072">
    <property type="protein sequence ID" value="JAW07095.1"/>
    <property type="molecule type" value="Transcribed_RNA"/>
</dbReference>
<name>A0A224X8B1_9SCOR</name>
<dbReference type="Pfam" id="PF05826">
    <property type="entry name" value="Phospholip_A2_2"/>
    <property type="match status" value="1"/>
</dbReference>
<dbReference type="InterPro" id="IPR033113">
    <property type="entry name" value="PLA2_histidine"/>
</dbReference>
<organism evidence="14">
    <name type="scientific">Megacormus gertschi</name>
    <dbReference type="NCBI Taxonomy" id="1843536"/>
    <lineage>
        <taxon>Eukaryota</taxon>
        <taxon>Metazoa</taxon>
        <taxon>Ecdysozoa</taxon>
        <taxon>Arthropoda</taxon>
        <taxon>Chelicerata</taxon>
        <taxon>Arachnida</taxon>
        <taxon>Scorpiones</taxon>
        <taxon>Iurida</taxon>
        <taxon>Chactoidea</taxon>
        <taxon>Euscorpiidae</taxon>
        <taxon>Megacorminae</taxon>
        <taxon>Megacormini</taxon>
        <taxon>Megacormus</taxon>
    </lineage>
</organism>
<comment type="cofactor">
    <cofactor evidence="2">
        <name>Ca(2+)</name>
        <dbReference type="ChEBI" id="CHEBI:29108"/>
    </cofactor>
</comment>
<evidence type="ECO:0000256" key="1">
    <source>
        <dbReference type="ARBA" id="ARBA00001604"/>
    </source>
</evidence>